<dbReference type="AlphaFoldDB" id="A0A5R9LH76"/>
<name>A0A5R9LH76_9ENTR</name>
<feature type="region of interest" description="Disordered" evidence="1">
    <location>
        <begin position="1"/>
        <end position="22"/>
    </location>
</feature>
<gene>
    <name evidence="2" type="ORF">FE839_12960</name>
</gene>
<reference evidence="2 3" key="1">
    <citation type="submission" date="2019-05" db="EMBL/GenBank/DDBJ databases">
        <title>Genome sequence of Klebsiella sp strain TOUT106.</title>
        <authorList>
            <person name="Rahi P."/>
            <person name="Chaudhari D."/>
        </authorList>
    </citation>
    <scope>NUCLEOTIDE SEQUENCE [LARGE SCALE GENOMIC DNA]</scope>
    <source>
        <strain evidence="2 3">TOUT106</strain>
    </source>
</reference>
<comment type="caution">
    <text evidence="2">The sequence shown here is derived from an EMBL/GenBank/DDBJ whole genome shotgun (WGS) entry which is preliminary data.</text>
</comment>
<protein>
    <submittedName>
        <fullName evidence="2">Uncharacterized protein</fullName>
    </submittedName>
</protein>
<sequence length="70" mass="8213">MKSQKRALRRHHAARLKSKRRHYRNAYSGGPVAFGKVYHTPCPCSCWMCGHQRRYHGMGRQEIKARARCS</sequence>
<evidence type="ECO:0000313" key="2">
    <source>
        <dbReference type="EMBL" id="TLV16728.1"/>
    </source>
</evidence>
<evidence type="ECO:0000256" key="1">
    <source>
        <dbReference type="SAM" id="MobiDB-lite"/>
    </source>
</evidence>
<keyword evidence="3" id="KW-1185">Reference proteome</keyword>
<accession>A0A5R9LH76</accession>
<organism evidence="2 3">
    <name type="scientific">Klebsiella indica</name>
    <dbReference type="NCBI Taxonomy" id="2582917"/>
    <lineage>
        <taxon>Bacteria</taxon>
        <taxon>Pseudomonadati</taxon>
        <taxon>Pseudomonadota</taxon>
        <taxon>Gammaproteobacteria</taxon>
        <taxon>Enterobacterales</taxon>
        <taxon>Enterobacteriaceae</taxon>
        <taxon>Klebsiella/Raoultella group</taxon>
        <taxon>Klebsiella</taxon>
    </lineage>
</organism>
<dbReference type="EMBL" id="VCHQ01000016">
    <property type="protein sequence ID" value="TLV16728.1"/>
    <property type="molecule type" value="Genomic_DNA"/>
</dbReference>
<proteinExistence type="predicted"/>
<evidence type="ECO:0000313" key="3">
    <source>
        <dbReference type="Proteomes" id="UP000307430"/>
    </source>
</evidence>
<dbReference type="Proteomes" id="UP000307430">
    <property type="component" value="Unassembled WGS sequence"/>
</dbReference>